<name>A0ABS6F028_9CLOT</name>
<dbReference type="EMBL" id="JAHLQL010000002">
    <property type="protein sequence ID" value="MBU5591841.1"/>
    <property type="molecule type" value="Genomic_DNA"/>
</dbReference>
<comment type="caution">
    <text evidence="1">The sequence shown here is derived from an EMBL/GenBank/DDBJ whole genome shotgun (WGS) entry which is preliminary data.</text>
</comment>
<evidence type="ECO:0000313" key="2">
    <source>
        <dbReference type="Proteomes" id="UP000736583"/>
    </source>
</evidence>
<keyword evidence="2" id="KW-1185">Reference proteome</keyword>
<dbReference type="Proteomes" id="UP000736583">
    <property type="component" value="Unassembled WGS sequence"/>
</dbReference>
<sequence length="49" mass="5701">MALDINKKSIYRNNPTQLDNICGEIKEEELKKFKDRIGKTNKCLSESDK</sequence>
<reference evidence="1 2" key="1">
    <citation type="submission" date="2021-06" db="EMBL/GenBank/DDBJ databases">
        <authorList>
            <person name="Sun Q."/>
            <person name="Li D."/>
        </authorList>
    </citation>
    <scope>NUCLEOTIDE SEQUENCE [LARGE SCALE GENOMIC DNA]</scope>
    <source>
        <strain evidence="1 2">MSJ-4</strain>
    </source>
</reference>
<gene>
    <name evidence="1" type="ORF">KQI89_08685</name>
</gene>
<dbReference type="RefSeq" id="WP_216456777.1">
    <property type="nucleotide sequence ID" value="NZ_JAHLQL010000002.1"/>
</dbReference>
<protein>
    <submittedName>
        <fullName evidence="1">Uncharacterized protein</fullName>
    </submittedName>
</protein>
<organism evidence="1 2">
    <name type="scientific">Clostridium simiarum</name>
    <dbReference type="NCBI Taxonomy" id="2841506"/>
    <lineage>
        <taxon>Bacteria</taxon>
        <taxon>Bacillati</taxon>
        <taxon>Bacillota</taxon>
        <taxon>Clostridia</taxon>
        <taxon>Eubacteriales</taxon>
        <taxon>Clostridiaceae</taxon>
        <taxon>Clostridium</taxon>
    </lineage>
</organism>
<evidence type="ECO:0000313" key="1">
    <source>
        <dbReference type="EMBL" id="MBU5591841.1"/>
    </source>
</evidence>
<accession>A0ABS6F028</accession>
<proteinExistence type="predicted"/>